<evidence type="ECO:0000259" key="4">
    <source>
        <dbReference type="Pfam" id="PF02397"/>
    </source>
</evidence>
<comment type="similarity">
    <text evidence="1">Belongs to the bacterial sugar transferase family.</text>
</comment>
<protein>
    <submittedName>
        <fullName evidence="5">Glycosyltransferase</fullName>
    </submittedName>
</protein>
<keyword evidence="2" id="KW-1133">Transmembrane helix</keyword>
<feature type="transmembrane region" description="Helical" evidence="2">
    <location>
        <begin position="341"/>
        <end position="360"/>
    </location>
</feature>
<dbReference type="Pfam" id="PF00535">
    <property type="entry name" value="Glycos_transf_2"/>
    <property type="match status" value="1"/>
</dbReference>
<dbReference type="Pfam" id="PF02397">
    <property type="entry name" value="Bac_transf"/>
    <property type="match status" value="1"/>
</dbReference>
<feature type="domain" description="Glycosyltransferase 2-like" evidence="3">
    <location>
        <begin position="60"/>
        <end position="206"/>
    </location>
</feature>
<dbReference type="SUPFAM" id="SSF53448">
    <property type="entry name" value="Nucleotide-diphospho-sugar transferases"/>
    <property type="match status" value="1"/>
</dbReference>
<dbReference type="InterPro" id="IPR003362">
    <property type="entry name" value="Bact_transf"/>
</dbReference>
<dbReference type="AlphaFoldDB" id="A0A5J6WKX8"/>
<evidence type="ECO:0000256" key="1">
    <source>
        <dbReference type="ARBA" id="ARBA00006464"/>
    </source>
</evidence>
<dbReference type="GO" id="GO:0016780">
    <property type="term" value="F:phosphotransferase activity, for other substituted phosphate groups"/>
    <property type="evidence" value="ECO:0007669"/>
    <property type="project" value="TreeGrafter"/>
</dbReference>
<keyword evidence="6" id="KW-1185">Reference proteome</keyword>
<reference evidence="5 6" key="1">
    <citation type="submission" date="2019-09" db="EMBL/GenBank/DDBJ databases">
        <title>Hybrid Assembly of the complete Genome of the Deep-Sea Bacterium Moritella marina from long Nanopore and Illumina reads.</title>
        <authorList>
            <person name="Magin S."/>
            <person name="Georgoulis A."/>
            <person name="Papadimitriou K."/>
            <person name="Iliakis G."/>
            <person name="Vorgias C.E."/>
        </authorList>
    </citation>
    <scope>NUCLEOTIDE SEQUENCE [LARGE SCALE GENOMIC DNA]</scope>
    <source>
        <strain evidence="5 6">MP-1</strain>
    </source>
</reference>
<accession>A0A5J6WKX8</accession>
<dbReference type="InterPro" id="IPR029044">
    <property type="entry name" value="Nucleotide-diphossugar_trans"/>
</dbReference>
<evidence type="ECO:0000313" key="5">
    <source>
        <dbReference type="EMBL" id="QFI37445.1"/>
    </source>
</evidence>
<dbReference type="KEGG" id="mmaa:FR932_06165"/>
<proteinExistence type="inferred from homology"/>
<evidence type="ECO:0000259" key="3">
    <source>
        <dbReference type="Pfam" id="PF00535"/>
    </source>
</evidence>
<dbReference type="EMBL" id="CP044399">
    <property type="protein sequence ID" value="QFI37445.1"/>
    <property type="molecule type" value="Genomic_DNA"/>
</dbReference>
<keyword evidence="5" id="KW-0808">Transferase</keyword>
<dbReference type="RefSeq" id="WP_019439717.1">
    <property type="nucleotide sequence ID" value="NZ_ALOE01000004.1"/>
</dbReference>
<feature type="domain" description="Bacterial sugar transferase" evidence="4">
    <location>
        <begin position="420"/>
        <end position="613"/>
    </location>
</feature>
<dbReference type="OrthoDB" id="9766971at2"/>
<dbReference type="Proteomes" id="UP000327424">
    <property type="component" value="Chromosome"/>
</dbReference>
<evidence type="ECO:0000256" key="2">
    <source>
        <dbReference type="SAM" id="Phobius"/>
    </source>
</evidence>
<dbReference type="CDD" id="cd06439">
    <property type="entry name" value="CESA_like_1"/>
    <property type="match status" value="1"/>
</dbReference>
<feature type="transmembrane region" description="Helical" evidence="2">
    <location>
        <begin position="372"/>
        <end position="391"/>
    </location>
</feature>
<dbReference type="PANTHER" id="PTHR30576">
    <property type="entry name" value="COLANIC BIOSYNTHESIS UDP-GLUCOSE LIPID CARRIER TRANSFERASE"/>
    <property type="match status" value="1"/>
</dbReference>
<evidence type="ECO:0000313" key="6">
    <source>
        <dbReference type="Proteomes" id="UP000327424"/>
    </source>
</evidence>
<sequence length="618" mass="69656">MDWLLFGTLVSINLFIYHHWIYPKLLQYYVKHKQPDDKVDTFESRHYASKDVDSALPNITIVMPIYNESKHLGAKLSNLLMLDYPADKLNIVLGFDGCTDDSVAIATAYLPQYETHGITIELDVVDKNHGKVHVTNKLLTQHQSTSDILVLSDVSALISIDAMHIFAHRMAEEGVGVVTGDYQLYEHGSKGEAHYWDYQRNIRKAESMTGSIIGPPGALYAIKASLFEQIPVDTINDDFVFPMLLVSRGYRAVMDERISIIEMEATNTTNDFTRRTRIGAGNVQQAFRLRGLFSLKSGLTSFNFFSGKFLRTLMPFNLLVLFVLTFFLTNSQSIFVANAAWFLWLGQCGLYAGSALALLFDATPVKQPWASLYYIATGYMASFYGGLRYLFGLDRGSWIKISSEQQATSDYQKKSVVIPKRFSDILISITALIVFLPLVPLAALAIKLNSKGPVFYRQLRVGEIKNEYVEVFMLIKFRTMGVESETKSGPVWAQKQDARVTSVGRFLRKTRIDELPQLINVLLGDMAIVGPRPERPVFCGKLEEKIPYYLERTNGVRPGITGLAQVSQGADTCLEDVQNKLYWDHSYALSLTSFSRWLKADAVIILKTFLTMVTFKGN</sequence>
<keyword evidence="2" id="KW-0812">Transmembrane</keyword>
<keyword evidence="2" id="KW-0472">Membrane</keyword>
<gene>
    <name evidence="5" type="ORF">FR932_06165</name>
</gene>
<organism evidence="5 6">
    <name type="scientific">Moritella marina ATCC 15381</name>
    <dbReference type="NCBI Taxonomy" id="1202962"/>
    <lineage>
        <taxon>Bacteria</taxon>
        <taxon>Pseudomonadati</taxon>
        <taxon>Pseudomonadota</taxon>
        <taxon>Gammaproteobacteria</taxon>
        <taxon>Alteromonadales</taxon>
        <taxon>Moritellaceae</taxon>
        <taxon>Moritella</taxon>
    </lineage>
</organism>
<dbReference type="InterPro" id="IPR001173">
    <property type="entry name" value="Glyco_trans_2-like"/>
</dbReference>
<feature type="transmembrane region" description="Helical" evidence="2">
    <location>
        <begin position="309"/>
        <end position="329"/>
    </location>
</feature>
<name>A0A5J6WKX8_MORMI</name>
<dbReference type="Gene3D" id="3.90.550.10">
    <property type="entry name" value="Spore Coat Polysaccharide Biosynthesis Protein SpsA, Chain A"/>
    <property type="match status" value="1"/>
</dbReference>
<feature type="transmembrane region" description="Helical" evidence="2">
    <location>
        <begin position="425"/>
        <end position="446"/>
    </location>
</feature>
<dbReference type="PANTHER" id="PTHR30576:SF0">
    <property type="entry name" value="UNDECAPRENYL-PHOSPHATE N-ACETYLGALACTOSAMINYL 1-PHOSPHATE TRANSFERASE-RELATED"/>
    <property type="match status" value="1"/>
</dbReference>